<dbReference type="SUPFAM" id="SSF53807">
    <property type="entry name" value="Helical backbone' metal receptor"/>
    <property type="match status" value="1"/>
</dbReference>
<dbReference type="GO" id="GO:0071281">
    <property type="term" value="P:cellular response to iron ion"/>
    <property type="evidence" value="ECO:0007669"/>
    <property type="project" value="TreeGrafter"/>
</dbReference>
<evidence type="ECO:0000256" key="5">
    <source>
        <dbReference type="SAM" id="SignalP"/>
    </source>
</evidence>
<organism evidence="7 8">
    <name type="scientific">Sporosarcina newyorkensis 2681</name>
    <dbReference type="NCBI Taxonomy" id="1027292"/>
    <lineage>
        <taxon>Bacteria</taxon>
        <taxon>Bacillati</taxon>
        <taxon>Bacillota</taxon>
        <taxon>Bacilli</taxon>
        <taxon>Bacillales</taxon>
        <taxon>Caryophanaceae</taxon>
        <taxon>Sporosarcina</taxon>
    </lineage>
</organism>
<dbReference type="Proteomes" id="UP000005316">
    <property type="component" value="Unassembled WGS sequence"/>
</dbReference>
<dbReference type="PROSITE" id="PS51257">
    <property type="entry name" value="PROKAR_LIPOPROTEIN"/>
    <property type="match status" value="1"/>
</dbReference>
<dbReference type="CDD" id="cd01143">
    <property type="entry name" value="YvrC"/>
    <property type="match status" value="1"/>
</dbReference>
<dbReference type="InterPro" id="IPR050902">
    <property type="entry name" value="ABC_Transporter_SBP"/>
</dbReference>
<evidence type="ECO:0000256" key="4">
    <source>
        <dbReference type="SAM" id="MobiDB-lite"/>
    </source>
</evidence>
<dbReference type="EMBL" id="AFPZ01000036">
    <property type="protein sequence ID" value="EGQ26699.1"/>
    <property type="molecule type" value="Genomic_DNA"/>
</dbReference>
<sequence length="336" mass="36948">MNAKGGNHMKKFWQLLLTAMLAVLVLAACGNDSKKEETPVDSDQPAETEQEEQAGGNSSSYPYTINDAVGEDITFEKAPETVISLIPSNTEILFGIDAGDKVIAVTENDDFPEEVKDLDKVGDYNVNVEKVISLKPDVVFAHDMMLGSGEEGLNQIRDAGIQVVVIPTAETFEETYETIKIFGEIMDKNEEANKIVEDMKAKVEDIKAKAADITDKKTVLVENSDAPEIYAPGKNTFPQQFLDIINAENIITEEGWVMISPETIVDESPDVILVSYSYVPDVVENIKKRDGFDTVTAVKEDQVIQVDENITSRTGPRLADGLEAYAKAIYPEVFGE</sequence>
<keyword evidence="3" id="KW-0175">Coiled coil</keyword>
<dbReference type="Pfam" id="PF01497">
    <property type="entry name" value="Peripla_BP_2"/>
    <property type="match status" value="1"/>
</dbReference>
<dbReference type="PANTHER" id="PTHR30535">
    <property type="entry name" value="VITAMIN B12-BINDING PROTEIN"/>
    <property type="match status" value="1"/>
</dbReference>
<evidence type="ECO:0000313" key="8">
    <source>
        <dbReference type="Proteomes" id="UP000005316"/>
    </source>
</evidence>
<evidence type="ECO:0000256" key="1">
    <source>
        <dbReference type="ARBA" id="ARBA00008814"/>
    </source>
</evidence>
<proteinExistence type="inferred from homology"/>
<evidence type="ECO:0000256" key="3">
    <source>
        <dbReference type="SAM" id="Coils"/>
    </source>
</evidence>
<dbReference type="eggNOG" id="COG0614">
    <property type="taxonomic scope" value="Bacteria"/>
</dbReference>
<accession>F9DRF6</accession>
<keyword evidence="2 5" id="KW-0732">Signal</keyword>
<feature type="coiled-coil region" evidence="3">
    <location>
        <begin position="189"/>
        <end position="216"/>
    </location>
</feature>
<comment type="similarity">
    <text evidence="1">Belongs to the bacterial solute-binding protein 8 family.</text>
</comment>
<gene>
    <name evidence="7" type="ORF">HMPREF9372_1386</name>
</gene>
<evidence type="ECO:0000313" key="7">
    <source>
        <dbReference type="EMBL" id="EGQ26699.1"/>
    </source>
</evidence>
<reference evidence="7 8" key="1">
    <citation type="submission" date="2011-04" db="EMBL/GenBank/DDBJ databases">
        <authorList>
            <person name="Muzny D."/>
            <person name="Qin X."/>
            <person name="Deng J."/>
            <person name="Jiang H."/>
            <person name="Liu Y."/>
            <person name="Qu J."/>
            <person name="Song X.-Z."/>
            <person name="Zhang L."/>
            <person name="Thornton R."/>
            <person name="Coyle M."/>
            <person name="Francisco L."/>
            <person name="Jackson L."/>
            <person name="Javaid M."/>
            <person name="Korchina V."/>
            <person name="Kovar C."/>
            <person name="Mata R."/>
            <person name="Mathew T."/>
            <person name="Ngo R."/>
            <person name="Nguyen L."/>
            <person name="Nguyen N."/>
            <person name="Okwuonu G."/>
            <person name="Ongeri F."/>
            <person name="Pham C."/>
            <person name="Simmons D."/>
            <person name="Wilczek-Boney K."/>
            <person name="Hale W."/>
            <person name="Jakkamsetti A."/>
            <person name="Pham P."/>
            <person name="Ruth R."/>
            <person name="San Lucas F."/>
            <person name="Warren J."/>
            <person name="Zhang J."/>
            <person name="Zhao Z."/>
            <person name="Zhou C."/>
            <person name="Zhu D."/>
            <person name="Lee S."/>
            <person name="Bess C."/>
            <person name="Blankenburg K."/>
            <person name="Forbes L."/>
            <person name="Fu Q."/>
            <person name="Gubbala S."/>
            <person name="Hirani K."/>
            <person name="Jayaseelan J.C."/>
            <person name="Lara F."/>
            <person name="Munidasa M."/>
            <person name="Palculict T."/>
            <person name="Patil S."/>
            <person name="Pu L.-L."/>
            <person name="Saada N."/>
            <person name="Tang L."/>
            <person name="Weissenberger G."/>
            <person name="Zhu Y."/>
            <person name="Hemphill L."/>
            <person name="Shang Y."/>
            <person name="Youmans B."/>
            <person name="Ayvaz T."/>
            <person name="Ross M."/>
            <person name="Santibanez J."/>
            <person name="Aqrawi P."/>
            <person name="Gross S."/>
            <person name="Joshi V."/>
            <person name="Fowler G."/>
            <person name="Nazareth L."/>
            <person name="Reid J."/>
            <person name="Worley K."/>
            <person name="Petrosino J."/>
            <person name="Highlander S."/>
            <person name="Gibbs R."/>
        </authorList>
    </citation>
    <scope>NUCLEOTIDE SEQUENCE [LARGE SCALE GENOMIC DNA]</scope>
    <source>
        <strain evidence="7 8">2681</strain>
    </source>
</reference>
<feature type="domain" description="Fe/B12 periplasmic-binding" evidence="6">
    <location>
        <begin position="81"/>
        <end position="333"/>
    </location>
</feature>
<dbReference type="HOGENOM" id="CLU_038034_2_5_9"/>
<comment type="caution">
    <text evidence="7">The sequence shown here is derived from an EMBL/GenBank/DDBJ whole genome shotgun (WGS) entry which is preliminary data.</text>
</comment>
<dbReference type="AlphaFoldDB" id="F9DRF6"/>
<feature type="chain" id="PRO_5039593303" evidence="5">
    <location>
        <begin position="28"/>
        <end position="336"/>
    </location>
</feature>
<dbReference type="NCBIfam" id="NF038402">
    <property type="entry name" value="TroA_like"/>
    <property type="match status" value="1"/>
</dbReference>
<feature type="region of interest" description="Disordered" evidence="4">
    <location>
        <begin position="33"/>
        <end position="62"/>
    </location>
</feature>
<protein>
    <submittedName>
        <fullName evidence="7">Iron (Fe) ABC superfamily ATP binding cassette transporter, binding protein</fullName>
    </submittedName>
</protein>
<dbReference type="Gene3D" id="3.40.50.1980">
    <property type="entry name" value="Nitrogenase molybdenum iron protein domain"/>
    <property type="match status" value="2"/>
</dbReference>
<dbReference type="PROSITE" id="PS50983">
    <property type="entry name" value="FE_B12_PBP"/>
    <property type="match status" value="1"/>
</dbReference>
<dbReference type="InterPro" id="IPR002491">
    <property type="entry name" value="ABC_transptr_periplasmic_BD"/>
</dbReference>
<name>F9DRF6_9BACL</name>
<dbReference type="STRING" id="759851.SAMN04244570_1840"/>
<dbReference type="PANTHER" id="PTHR30535:SF34">
    <property type="entry name" value="MOLYBDATE-BINDING PROTEIN MOLA"/>
    <property type="match status" value="1"/>
</dbReference>
<dbReference type="InterPro" id="IPR054828">
    <property type="entry name" value="Vit_B12_bind_prot"/>
</dbReference>
<feature type="signal peptide" evidence="5">
    <location>
        <begin position="1"/>
        <end position="27"/>
    </location>
</feature>
<evidence type="ECO:0000256" key="2">
    <source>
        <dbReference type="ARBA" id="ARBA00022729"/>
    </source>
</evidence>
<evidence type="ECO:0000259" key="6">
    <source>
        <dbReference type="PROSITE" id="PS50983"/>
    </source>
</evidence>